<dbReference type="EMBL" id="UZAN01055338">
    <property type="protein sequence ID" value="VDP90809.1"/>
    <property type="molecule type" value="Genomic_DNA"/>
</dbReference>
<dbReference type="NCBIfam" id="TIGR02727">
    <property type="entry name" value="MTHFS_bact"/>
    <property type="match status" value="1"/>
</dbReference>
<dbReference type="GO" id="GO:0005524">
    <property type="term" value="F:ATP binding"/>
    <property type="evidence" value="ECO:0007669"/>
    <property type="project" value="UniProtKB-KW"/>
</dbReference>
<evidence type="ECO:0000256" key="6">
    <source>
        <dbReference type="PIRSR" id="PIRSR006806-1"/>
    </source>
</evidence>
<keyword evidence="7" id="KW-0479">Metal-binding</keyword>
<sequence>MPTEPATMQLIRHSLSLNKKVYVPQVIPDSLLINCSTSMRMCRLSTMDELAQWPTNKWGIKEPSLPLDEKTIKDEATEDGGLDLVIVPGLAFTMNGHRLGRGGGYYDRYLNWYRKVATERKLKFPLLVAMAFCEQILEDLPMEPHDNKMDRVITA</sequence>
<dbReference type="SUPFAM" id="SSF100950">
    <property type="entry name" value="NagB/RpiA/CoA transferase-like"/>
    <property type="match status" value="1"/>
</dbReference>
<dbReference type="GO" id="GO:0009396">
    <property type="term" value="P:folic acid-containing compound biosynthetic process"/>
    <property type="evidence" value="ECO:0007669"/>
    <property type="project" value="TreeGrafter"/>
</dbReference>
<feature type="binding site" evidence="6">
    <location>
        <position position="4"/>
    </location>
    <ligand>
        <name>substrate</name>
    </ligand>
</feature>
<feature type="binding site" evidence="6">
    <location>
        <begin position="98"/>
        <end position="106"/>
    </location>
    <ligand>
        <name>ATP</name>
        <dbReference type="ChEBI" id="CHEBI:30616"/>
    </ligand>
</feature>
<dbReference type="GO" id="GO:0030272">
    <property type="term" value="F:5-formyltetrahydrofolate cyclo-ligase activity"/>
    <property type="evidence" value="ECO:0007669"/>
    <property type="project" value="UniProtKB-EC"/>
</dbReference>
<dbReference type="AlphaFoldDB" id="A0A183B2V2"/>
<comment type="cofactor">
    <cofactor evidence="7">
        <name>Mg(2+)</name>
        <dbReference type="ChEBI" id="CHEBI:18420"/>
    </cofactor>
</comment>
<dbReference type="Gene3D" id="3.40.50.10420">
    <property type="entry name" value="NagB/RpiA/CoA transferase-like"/>
    <property type="match status" value="1"/>
</dbReference>
<keyword evidence="7" id="KW-0460">Magnesium</keyword>
<comment type="similarity">
    <text evidence="1 7">Belongs to the 5-formyltetrahydrofolate cyclo-ligase family.</text>
</comment>
<dbReference type="EC" id="6.3.3.2" evidence="5 7"/>
<comment type="catalytic activity">
    <reaction evidence="4 7">
        <text>(6S)-5-formyl-5,6,7,8-tetrahydrofolate + ATP = (6R)-5,10-methenyltetrahydrofolate + ADP + phosphate</text>
        <dbReference type="Rhea" id="RHEA:10488"/>
        <dbReference type="ChEBI" id="CHEBI:30616"/>
        <dbReference type="ChEBI" id="CHEBI:43474"/>
        <dbReference type="ChEBI" id="CHEBI:57455"/>
        <dbReference type="ChEBI" id="CHEBI:57457"/>
        <dbReference type="ChEBI" id="CHEBI:456216"/>
        <dbReference type="EC" id="6.3.3.2"/>
    </reaction>
</comment>
<dbReference type="OrthoDB" id="2015992at2759"/>
<evidence type="ECO:0000313" key="8">
    <source>
        <dbReference type="EMBL" id="VDP90809.1"/>
    </source>
</evidence>
<dbReference type="InterPro" id="IPR002698">
    <property type="entry name" value="FTHF_cligase"/>
</dbReference>
<dbReference type="GO" id="GO:0035999">
    <property type="term" value="P:tetrahydrofolate interconversion"/>
    <property type="evidence" value="ECO:0007669"/>
    <property type="project" value="TreeGrafter"/>
</dbReference>
<evidence type="ECO:0000256" key="7">
    <source>
        <dbReference type="RuleBase" id="RU361279"/>
    </source>
</evidence>
<dbReference type="Proteomes" id="UP000272942">
    <property type="component" value="Unassembled WGS sequence"/>
</dbReference>
<dbReference type="GO" id="GO:0046872">
    <property type="term" value="F:metal ion binding"/>
    <property type="evidence" value="ECO:0007669"/>
    <property type="project" value="UniProtKB-KW"/>
</dbReference>
<evidence type="ECO:0000256" key="1">
    <source>
        <dbReference type="ARBA" id="ARBA00010638"/>
    </source>
</evidence>
<protein>
    <recommendedName>
        <fullName evidence="5 7">5-formyltetrahydrofolate cyclo-ligase</fullName>
        <ecNumber evidence="5 7">6.3.3.2</ecNumber>
    </recommendedName>
</protein>
<keyword evidence="9" id="KW-1185">Reference proteome</keyword>
<evidence type="ECO:0000256" key="4">
    <source>
        <dbReference type="ARBA" id="ARBA00036539"/>
    </source>
</evidence>
<name>A0A183B2V2_9TREM</name>
<dbReference type="PANTHER" id="PTHR23407">
    <property type="entry name" value="ATPASE INHIBITOR/5-FORMYLTETRAHYDROFOLATE CYCLO-LIGASE"/>
    <property type="match status" value="1"/>
</dbReference>
<dbReference type="PIRSF" id="PIRSF006806">
    <property type="entry name" value="FTHF_cligase"/>
    <property type="match status" value="1"/>
</dbReference>
<gene>
    <name evidence="8" type="ORF">ECPE_LOCUS13537</name>
</gene>
<reference evidence="8 9" key="2">
    <citation type="submission" date="2018-11" db="EMBL/GenBank/DDBJ databases">
        <authorList>
            <consortium name="Pathogen Informatics"/>
        </authorList>
    </citation>
    <scope>NUCLEOTIDE SEQUENCE [LARGE SCALE GENOMIC DNA]</scope>
    <source>
        <strain evidence="8 9">Egypt</strain>
    </source>
</reference>
<organism evidence="10">
    <name type="scientific">Echinostoma caproni</name>
    <dbReference type="NCBI Taxonomy" id="27848"/>
    <lineage>
        <taxon>Eukaryota</taxon>
        <taxon>Metazoa</taxon>
        <taxon>Spiralia</taxon>
        <taxon>Lophotrochozoa</taxon>
        <taxon>Platyhelminthes</taxon>
        <taxon>Trematoda</taxon>
        <taxon>Digenea</taxon>
        <taxon>Plagiorchiida</taxon>
        <taxon>Echinostomata</taxon>
        <taxon>Echinostomatoidea</taxon>
        <taxon>Echinostomatidae</taxon>
        <taxon>Echinostoma</taxon>
    </lineage>
</organism>
<evidence type="ECO:0000256" key="3">
    <source>
        <dbReference type="ARBA" id="ARBA00022840"/>
    </source>
</evidence>
<evidence type="ECO:0000313" key="10">
    <source>
        <dbReference type="WBParaSite" id="ECPE_0001357601-mRNA-1"/>
    </source>
</evidence>
<dbReference type="Pfam" id="PF01812">
    <property type="entry name" value="5-FTHF_cyc-lig"/>
    <property type="match status" value="1"/>
</dbReference>
<evidence type="ECO:0000256" key="2">
    <source>
        <dbReference type="ARBA" id="ARBA00022741"/>
    </source>
</evidence>
<keyword evidence="2 6" id="KW-0547">Nucleotide-binding</keyword>
<evidence type="ECO:0000313" key="9">
    <source>
        <dbReference type="Proteomes" id="UP000272942"/>
    </source>
</evidence>
<dbReference type="InterPro" id="IPR024185">
    <property type="entry name" value="FTHF_cligase-like_sf"/>
</dbReference>
<dbReference type="PANTHER" id="PTHR23407:SF1">
    <property type="entry name" value="5-FORMYLTETRAHYDROFOLATE CYCLO-LIGASE"/>
    <property type="match status" value="1"/>
</dbReference>
<evidence type="ECO:0000256" key="5">
    <source>
        <dbReference type="ARBA" id="ARBA00038966"/>
    </source>
</evidence>
<keyword evidence="3 6" id="KW-0067">ATP-binding</keyword>
<proteinExistence type="inferred from homology"/>
<dbReference type="GO" id="GO:0005739">
    <property type="term" value="C:mitochondrion"/>
    <property type="evidence" value="ECO:0007669"/>
    <property type="project" value="TreeGrafter"/>
</dbReference>
<reference evidence="10" key="1">
    <citation type="submission" date="2016-06" db="UniProtKB">
        <authorList>
            <consortium name="WormBaseParasite"/>
        </authorList>
    </citation>
    <scope>IDENTIFICATION</scope>
</reference>
<dbReference type="WBParaSite" id="ECPE_0001357601-mRNA-1">
    <property type="protein sequence ID" value="ECPE_0001357601-mRNA-1"/>
    <property type="gene ID" value="ECPE_0001357601"/>
</dbReference>
<accession>A0A183B2V2</accession>
<dbReference type="InterPro" id="IPR037171">
    <property type="entry name" value="NagB/RpiA_transferase-like"/>
</dbReference>